<name>A0A7I8DJV5_9FIRM</name>
<dbReference type="KEGG" id="acht:bsdcttw_17400"/>
<reference evidence="2 3" key="2">
    <citation type="submission" date="2020-08" db="EMBL/GenBank/DDBJ databases">
        <authorList>
            <person name="Ueki A."/>
            <person name="Tonouchi A."/>
        </authorList>
    </citation>
    <scope>NUCLEOTIDE SEQUENCE [LARGE SCALE GENOMIC DNA]</scope>
    <source>
        <strain evidence="2 3">CTTW</strain>
    </source>
</reference>
<dbReference type="Pfam" id="PF01965">
    <property type="entry name" value="DJ-1_PfpI"/>
    <property type="match status" value="1"/>
</dbReference>
<evidence type="ECO:0000259" key="1">
    <source>
        <dbReference type="Pfam" id="PF01965"/>
    </source>
</evidence>
<organism evidence="2 3">
    <name type="scientific">Anaerocolumna chitinilytica</name>
    <dbReference type="NCBI Taxonomy" id="1727145"/>
    <lineage>
        <taxon>Bacteria</taxon>
        <taxon>Bacillati</taxon>
        <taxon>Bacillota</taxon>
        <taxon>Clostridia</taxon>
        <taxon>Lachnospirales</taxon>
        <taxon>Lachnospiraceae</taxon>
        <taxon>Anaerocolumna</taxon>
    </lineage>
</organism>
<dbReference type="InterPro" id="IPR052158">
    <property type="entry name" value="INH-QAR"/>
</dbReference>
<dbReference type="PANTHER" id="PTHR43130">
    <property type="entry name" value="ARAC-FAMILY TRANSCRIPTIONAL REGULATOR"/>
    <property type="match status" value="1"/>
</dbReference>
<proteinExistence type="predicted"/>
<accession>A0A7I8DJV5</accession>
<evidence type="ECO:0000313" key="3">
    <source>
        <dbReference type="Proteomes" id="UP000515703"/>
    </source>
</evidence>
<feature type="domain" description="DJ-1/PfpI" evidence="1">
    <location>
        <begin position="15"/>
        <end position="175"/>
    </location>
</feature>
<dbReference type="CDD" id="cd03139">
    <property type="entry name" value="GATase1_PfpI_2"/>
    <property type="match status" value="1"/>
</dbReference>
<dbReference type="Gene3D" id="3.40.50.880">
    <property type="match status" value="1"/>
</dbReference>
<evidence type="ECO:0000313" key="2">
    <source>
        <dbReference type="EMBL" id="BCJ98699.1"/>
    </source>
</evidence>
<dbReference type="PANTHER" id="PTHR43130:SF15">
    <property type="entry name" value="THIJ_PFPI FAMILY PROTEIN (AFU_ORTHOLOGUE AFUA_5G14240)"/>
    <property type="match status" value="1"/>
</dbReference>
<sequence>MKEMEMQSEDDEVDVNILLFTDFETLDVFGPVEVLGHWKDYQLRYISATGGLIKSRQGTEIQTMPAKEADYSGILLIPGGQGTRLLVNNPEFIELLNQMALKAEYCLCVCTGSALLAKTGLLDGHRATSNKRAFDWVKSVNTKVDWITKARWVVDGKFYTSSGVSAGIDMSLGFISDRFGEAAAAKIADAIEYIWNSDKENDIFAQE</sequence>
<dbReference type="GO" id="GO:0016740">
    <property type="term" value="F:transferase activity"/>
    <property type="evidence" value="ECO:0007669"/>
    <property type="project" value="UniProtKB-KW"/>
</dbReference>
<dbReference type="SUPFAM" id="SSF52317">
    <property type="entry name" value="Class I glutamine amidotransferase-like"/>
    <property type="match status" value="1"/>
</dbReference>
<keyword evidence="2" id="KW-0808">Transferase</keyword>
<keyword evidence="3" id="KW-1185">Reference proteome</keyword>
<reference evidence="2 3" key="1">
    <citation type="submission" date="2020-08" db="EMBL/GenBank/DDBJ databases">
        <title>Draft genome sequencing of an Anaerocolumna strain isolated from anoxic soil subjected to BSD treatment.</title>
        <authorList>
            <person name="Uek A."/>
            <person name="Tonouchi A."/>
        </authorList>
    </citation>
    <scope>NUCLEOTIDE SEQUENCE [LARGE SCALE GENOMIC DNA]</scope>
    <source>
        <strain evidence="2 3">CTTW</strain>
    </source>
</reference>
<dbReference type="AlphaFoldDB" id="A0A7I8DJV5"/>
<gene>
    <name evidence="2" type="ORF">bsdcttw_17400</name>
</gene>
<dbReference type="InterPro" id="IPR002818">
    <property type="entry name" value="DJ-1/PfpI"/>
</dbReference>
<dbReference type="InterPro" id="IPR029062">
    <property type="entry name" value="Class_I_gatase-like"/>
</dbReference>
<protein>
    <submittedName>
        <fullName evidence="2">Dimethyladenosine transferase</fullName>
    </submittedName>
</protein>
<dbReference type="Proteomes" id="UP000515703">
    <property type="component" value="Chromosome"/>
</dbReference>
<dbReference type="EMBL" id="AP023368">
    <property type="protein sequence ID" value="BCJ98699.1"/>
    <property type="molecule type" value="Genomic_DNA"/>
</dbReference>